<feature type="compositionally biased region" description="Pro residues" evidence="1">
    <location>
        <begin position="141"/>
        <end position="153"/>
    </location>
</feature>
<accession>A0A5P1F8R1</accession>
<organism evidence="2 3">
    <name type="scientific">Asparagus officinalis</name>
    <name type="common">Garden asparagus</name>
    <dbReference type="NCBI Taxonomy" id="4686"/>
    <lineage>
        <taxon>Eukaryota</taxon>
        <taxon>Viridiplantae</taxon>
        <taxon>Streptophyta</taxon>
        <taxon>Embryophyta</taxon>
        <taxon>Tracheophyta</taxon>
        <taxon>Spermatophyta</taxon>
        <taxon>Magnoliopsida</taxon>
        <taxon>Liliopsida</taxon>
        <taxon>Asparagales</taxon>
        <taxon>Asparagaceae</taxon>
        <taxon>Asparagoideae</taxon>
        <taxon>Asparagus</taxon>
    </lineage>
</organism>
<protein>
    <submittedName>
        <fullName evidence="2">Uncharacterized protein</fullName>
    </submittedName>
</protein>
<name>A0A5P1F8R1_ASPOF</name>
<dbReference type="Gramene" id="ONK72900">
    <property type="protein sequence ID" value="ONK72900"/>
    <property type="gene ID" value="A4U43_C04F24690"/>
</dbReference>
<dbReference type="Proteomes" id="UP000243459">
    <property type="component" value="Chromosome 4"/>
</dbReference>
<reference evidence="3" key="1">
    <citation type="journal article" date="2017" name="Nat. Commun.">
        <title>The asparagus genome sheds light on the origin and evolution of a young Y chromosome.</title>
        <authorList>
            <person name="Harkess A."/>
            <person name="Zhou J."/>
            <person name="Xu C."/>
            <person name="Bowers J.E."/>
            <person name="Van der Hulst R."/>
            <person name="Ayyampalayam S."/>
            <person name="Mercati F."/>
            <person name="Riccardi P."/>
            <person name="McKain M.R."/>
            <person name="Kakrana A."/>
            <person name="Tang H."/>
            <person name="Ray J."/>
            <person name="Groenendijk J."/>
            <person name="Arikit S."/>
            <person name="Mathioni S.M."/>
            <person name="Nakano M."/>
            <person name="Shan H."/>
            <person name="Telgmann-Rauber A."/>
            <person name="Kanno A."/>
            <person name="Yue Z."/>
            <person name="Chen H."/>
            <person name="Li W."/>
            <person name="Chen Y."/>
            <person name="Xu X."/>
            <person name="Zhang Y."/>
            <person name="Luo S."/>
            <person name="Chen H."/>
            <person name="Gao J."/>
            <person name="Mao Z."/>
            <person name="Pires J.C."/>
            <person name="Luo M."/>
            <person name="Kudrna D."/>
            <person name="Wing R.A."/>
            <person name="Meyers B.C."/>
            <person name="Yi K."/>
            <person name="Kong H."/>
            <person name="Lavrijsen P."/>
            <person name="Sunseri F."/>
            <person name="Falavigna A."/>
            <person name="Ye Y."/>
            <person name="Leebens-Mack J.H."/>
            <person name="Chen G."/>
        </authorList>
    </citation>
    <scope>NUCLEOTIDE SEQUENCE [LARGE SCALE GENOMIC DNA]</scope>
    <source>
        <strain evidence="3">cv. DH0086</strain>
    </source>
</reference>
<evidence type="ECO:0000313" key="3">
    <source>
        <dbReference type="Proteomes" id="UP000243459"/>
    </source>
</evidence>
<keyword evidence="3" id="KW-1185">Reference proteome</keyword>
<feature type="region of interest" description="Disordered" evidence="1">
    <location>
        <begin position="1"/>
        <end position="101"/>
    </location>
</feature>
<evidence type="ECO:0000256" key="1">
    <source>
        <dbReference type="SAM" id="MobiDB-lite"/>
    </source>
</evidence>
<evidence type="ECO:0000313" key="2">
    <source>
        <dbReference type="EMBL" id="ONK72900.1"/>
    </source>
</evidence>
<sequence>MGLEAYLAPSQVMGSSGELDIRHRLQLENPPPPSSKTRLQLENPPPSRKPTASSSKTHCRRARKPASSSKTHRLQLENPPPPAGKPTAAEICLPPSRSTSRVRDMFSVPCLASAYTSHPAYDNVQSPIEEYETPSAEMLFPPTPLQTPIPTPLPGTGDQGM</sequence>
<dbReference type="AlphaFoldDB" id="A0A5P1F8R1"/>
<dbReference type="EMBL" id="CM007384">
    <property type="protein sequence ID" value="ONK72900.1"/>
    <property type="molecule type" value="Genomic_DNA"/>
</dbReference>
<gene>
    <name evidence="2" type="ORF">A4U43_C04F24690</name>
</gene>
<proteinExistence type="predicted"/>
<feature type="region of interest" description="Disordered" evidence="1">
    <location>
        <begin position="138"/>
        <end position="161"/>
    </location>
</feature>